<evidence type="ECO:0000313" key="10">
    <source>
        <dbReference type="Proteomes" id="UP000251241"/>
    </source>
</evidence>
<evidence type="ECO:0000256" key="2">
    <source>
        <dbReference type="ARBA" id="ARBA00007613"/>
    </source>
</evidence>
<dbReference type="RefSeq" id="WP_112376346.1">
    <property type="nucleotide sequence ID" value="NZ_CP069793.1"/>
</dbReference>
<keyword evidence="6" id="KW-0472">Membrane</keyword>
<feature type="signal peptide" evidence="8">
    <location>
        <begin position="1"/>
        <end position="21"/>
    </location>
</feature>
<dbReference type="Proteomes" id="UP000251241">
    <property type="component" value="Unassembled WGS sequence"/>
</dbReference>
<evidence type="ECO:0000256" key="7">
    <source>
        <dbReference type="ARBA" id="ARBA00023237"/>
    </source>
</evidence>
<dbReference type="PANTHER" id="PTHR30026">
    <property type="entry name" value="OUTER MEMBRANE PROTEIN TOLC"/>
    <property type="match status" value="1"/>
</dbReference>
<dbReference type="EMBL" id="UAUU01000011">
    <property type="protein sequence ID" value="SPZ94687.1"/>
    <property type="molecule type" value="Genomic_DNA"/>
</dbReference>
<evidence type="ECO:0000256" key="6">
    <source>
        <dbReference type="ARBA" id="ARBA00023136"/>
    </source>
</evidence>
<name>A0A2X2JKF9_SPHMU</name>
<evidence type="ECO:0000313" key="9">
    <source>
        <dbReference type="EMBL" id="SPZ94687.1"/>
    </source>
</evidence>
<evidence type="ECO:0000256" key="8">
    <source>
        <dbReference type="SAM" id="SignalP"/>
    </source>
</evidence>
<dbReference type="InterPro" id="IPR003423">
    <property type="entry name" value="OMP_efflux"/>
</dbReference>
<keyword evidence="5" id="KW-0812">Transmembrane</keyword>
<evidence type="ECO:0000256" key="1">
    <source>
        <dbReference type="ARBA" id="ARBA00004442"/>
    </source>
</evidence>
<dbReference type="SUPFAM" id="SSF56954">
    <property type="entry name" value="Outer membrane efflux proteins (OEP)"/>
    <property type="match status" value="1"/>
</dbReference>
<keyword evidence="7" id="KW-0998">Cell outer membrane</keyword>
<accession>A0A2X2JKF9</accession>
<evidence type="ECO:0000256" key="5">
    <source>
        <dbReference type="ARBA" id="ARBA00022692"/>
    </source>
</evidence>
<dbReference type="GO" id="GO:0009279">
    <property type="term" value="C:cell outer membrane"/>
    <property type="evidence" value="ECO:0007669"/>
    <property type="project" value="UniProtKB-SubCell"/>
</dbReference>
<comment type="subcellular location">
    <subcellularLocation>
        <location evidence="1">Cell outer membrane</location>
    </subcellularLocation>
</comment>
<comment type="similarity">
    <text evidence="2">Belongs to the outer membrane factor (OMF) (TC 1.B.17) family.</text>
</comment>
<keyword evidence="4" id="KW-1134">Transmembrane beta strand</keyword>
<dbReference type="Pfam" id="PF02321">
    <property type="entry name" value="OEP"/>
    <property type="match status" value="2"/>
</dbReference>
<proteinExistence type="inferred from homology"/>
<gene>
    <name evidence="9" type="primary">oprM_5</name>
    <name evidence="9" type="ORF">NCTC11343_05497</name>
</gene>
<dbReference type="InterPro" id="IPR051906">
    <property type="entry name" value="TolC-like"/>
</dbReference>
<dbReference type="PANTHER" id="PTHR30026:SF20">
    <property type="entry name" value="OUTER MEMBRANE PROTEIN TOLC"/>
    <property type="match status" value="1"/>
</dbReference>
<dbReference type="AlphaFoldDB" id="A0A2X2JKF9"/>
<keyword evidence="3" id="KW-0813">Transport</keyword>
<keyword evidence="8" id="KW-0732">Signal</keyword>
<evidence type="ECO:0000256" key="3">
    <source>
        <dbReference type="ARBA" id="ARBA00022448"/>
    </source>
</evidence>
<protein>
    <submittedName>
        <fullName evidence="9">Outer membrane protein oprM</fullName>
    </submittedName>
</protein>
<organism evidence="9 10">
    <name type="scientific">Sphingobacterium multivorum</name>
    <dbReference type="NCBI Taxonomy" id="28454"/>
    <lineage>
        <taxon>Bacteria</taxon>
        <taxon>Pseudomonadati</taxon>
        <taxon>Bacteroidota</taxon>
        <taxon>Sphingobacteriia</taxon>
        <taxon>Sphingobacteriales</taxon>
        <taxon>Sphingobacteriaceae</taxon>
        <taxon>Sphingobacterium</taxon>
    </lineage>
</organism>
<dbReference type="GO" id="GO:1990281">
    <property type="term" value="C:efflux pump complex"/>
    <property type="evidence" value="ECO:0007669"/>
    <property type="project" value="TreeGrafter"/>
</dbReference>
<dbReference type="GO" id="GO:0015288">
    <property type="term" value="F:porin activity"/>
    <property type="evidence" value="ECO:0007669"/>
    <property type="project" value="TreeGrafter"/>
</dbReference>
<evidence type="ECO:0000256" key="4">
    <source>
        <dbReference type="ARBA" id="ARBA00022452"/>
    </source>
</evidence>
<feature type="chain" id="PRO_5035235904" evidence="8">
    <location>
        <begin position="22"/>
        <end position="447"/>
    </location>
</feature>
<sequence>MKTIRILASLLLGTMVFQSHAQQQLSLSDAIKFALQNKADAKKAGLDVVNAEHKIAEVKSGALPQVNFNGGITYNPMIQKVALPGELVGQPGTTVMAAFGQKWQSTNSISLNQQLFNQTVFTGLKAAKTTREFYVINKTLTDEQLIEKVANSYYDVYQSKLQLKTVDNNLESTTKTRDVIEGLFKNGLAKKIDLDRTNVAVTNLKASRQQLINAVELKENALKFVIGMQMSEQIVMPASTFETVALDAIYDPLDVSSRTEIQVLTKQNELLELNKKAEASKYYPTLSLTANYGRQGLGPVFPIFSKAEGVNWSGFSGIGLNLTVPIFNGFLTRSKVRQAQIDIDKLQVDIADTKLALNLAAENSKVQIKNSLLTIESNRKNVDLAKSVLEDTNNNYKNGLATLTDLLDAENAYADAQNNLNTSLLDYKIAEVQLIKANGNLKSLIKE</sequence>
<dbReference type="GO" id="GO:0015562">
    <property type="term" value="F:efflux transmembrane transporter activity"/>
    <property type="evidence" value="ECO:0007669"/>
    <property type="project" value="InterPro"/>
</dbReference>
<reference evidence="9 10" key="1">
    <citation type="submission" date="2018-06" db="EMBL/GenBank/DDBJ databases">
        <authorList>
            <consortium name="Pathogen Informatics"/>
            <person name="Doyle S."/>
        </authorList>
    </citation>
    <scope>NUCLEOTIDE SEQUENCE [LARGE SCALE GENOMIC DNA]</scope>
    <source>
        <strain evidence="9 10">NCTC11343</strain>
    </source>
</reference>
<dbReference type="GeneID" id="97180275"/>
<dbReference type="Gene3D" id="1.20.1600.10">
    <property type="entry name" value="Outer membrane efflux proteins (OEP)"/>
    <property type="match status" value="1"/>
</dbReference>